<dbReference type="InterPro" id="IPR001482">
    <property type="entry name" value="T2SS/T4SS_dom"/>
</dbReference>
<dbReference type="Gene3D" id="3.30.450.90">
    <property type="match status" value="1"/>
</dbReference>
<dbReference type="SUPFAM" id="SSF52540">
    <property type="entry name" value="P-loop containing nucleoside triphosphate hydrolases"/>
    <property type="match status" value="1"/>
</dbReference>
<accession>A0A3P7P287</accession>
<dbReference type="Gene3D" id="3.40.50.300">
    <property type="entry name" value="P-loop containing nucleotide triphosphate hydrolases"/>
    <property type="match status" value="1"/>
</dbReference>
<dbReference type="Pfam" id="PF00437">
    <property type="entry name" value="T2SSE"/>
    <property type="match status" value="1"/>
</dbReference>
<comment type="similarity">
    <text evidence="1">Belongs to the GSP E family.</text>
</comment>
<evidence type="ECO:0000313" key="3">
    <source>
        <dbReference type="EMBL" id="VDN47610.1"/>
    </source>
</evidence>
<dbReference type="SMART" id="SM00382">
    <property type="entry name" value="AAA"/>
    <property type="match status" value="1"/>
</dbReference>
<dbReference type="InterPro" id="IPR050921">
    <property type="entry name" value="T4SS_GSP_E_ATPase"/>
</dbReference>
<proteinExistence type="inferred from homology"/>
<protein>
    <submittedName>
        <fullName evidence="3">Twitching mobility protein</fullName>
    </submittedName>
</protein>
<gene>
    <name evidence="3" type="primary">pilT</name>
    <name evidence="3" type="ORF">PATL70BA_1721</name>
</gene>
<evidence type="ECO:0000259" key="2">
    <source>
        <dbReference type="PROSITE" id="PS00662"/>
    </source>
</evidence>
<dbReference type="AlphaFoldDB" id="A0A3P7P287"/>
<dbReference type="InterPro" id="IPR006321">
    <property type="entry name" value="PilT/PilU"/>
</dbReference>
<dbReference type="PROSITE" id="PS00662">
    <property type="entry name" value="T2SP_E"/>
    <property type="match status" value="1"/>
</dbReference>
<dbReference type="GO" id="GO:0016887">
    <property type="term" value="F:ATP hydrolysis activity"/>
    <property type="evidence" value="ECO:0007669"/>
    <property type="project" value="InterPro"/>
</dbReference>
<dbReference type="KEGG" id="cbar:PATL70BA_1721"/>
<dbReference type="Proteomes" id="UP000279029">
    <property type="component" value="Chromosome"/>
</dbReference>
<dbReference type="GO" id="GO:0005524">
    <property type="term" value="F:ATP binding"/>
    <property type="evidence" value="ECO:0007669"/>
    <property type="project" value="InterPro"/>
</dbReference>
<dbReference type="RefSeq" id="WP_125136892.1">
    <property type="nucleotide sequence ID" value="NZ_LR130778.1"/>
</dbReference>
<keyword evidence="4" id="KW-1185">Reference proteome</keyword>
<organism evidence="3 4">
    <name type="scientific">Petrocella atlantisensis</name>
    <dbReference type="NCBI Taxonomy" id="2173034"/>
    <lineage>
        <taxon>Bacteria</taxon>
        <taxon>Bacillati</taxon>
        <taxon>Bacillota</taxon>
        <taxon>Clostridia</taxon>
        <taxon>Lachnospirales</taxon>
        <taxon>Vallitaleaceae</taxon>
        <taxon>Petrocella</taxon>
    </lineage>
</organism>
<dbReference type="CDD" id="cd01131">
    <property type="entry name" value="PilT"/>
    <property type="match status" value="1"/>
</dbReference>
<evidence type="ECO:0000256" key="1">
    <source>
        <dbReference type="ARBA" id="ARBA00006611"/>
    </source>
</evidence>
<sequence length="351" mass="39171">MDIQGVLEEGLKRRASDVHLKVGSPPILRVNGDLLPIGDDIITGENTYQLLKSMLSISQFETLESRGEFDFSYSVPGIGRYRVNGYRQRDSYCLAMRMVNFEIPTLESLGIPGSVEVLTELKNGLVLITGPTGSGKSTTLAAMIERINQTRRTHILTLEDPIEYLFHNKKSIIGQREIGSDSHSFKDALRATLRQDPDIILVGEMRDLETIEIALTAAETGHLVLSTLHTVGAPKTIDRIIDVFPQNSKDQIRVQVASVLQGVVSQQLLPIKSGMGRVPACEILIPTMAIRNLIREKKNHQIINAIQTGRHLGMMTMDHSLRDLFRQGLITREVAIEYAFDKEELIKTLVH</sequence>
<feature type="domain" description="Bacterial type II secretion system protein E" evidence="2">
    <location>
        <begin position="193"/>
        <end position="207"/>
    </location>
</feature>
<name>A0A3P7P287_9FIRM</name>
<dbReference type="InterPro" id="IPR027417">
    <property type="entry name" value="P-loop_NTPase"/>
</dbReference>
<dbReference type="PANTHER" id="PTHR30486">
    <property type="entry name" value="TWITCHING MOTILITY PROTEIN PILT"/>
    <property type="match status" value="1"/>
</dbReference>
<dbReference type="OrthoDB" id="9808272at2"/>
<reference evidence="3 4" key="1">
    <citation type="submission" date="2018-09" db="EMBL/GenBank/DDBJ databases">
        <authorList>
            <person name="Postec A."/>
        </authorList>
    </citation>
    <scope>NUCLEOTIDE SEQUENCE [LARGE SCALE GENOMIC DNA]</scope>
    <source>
        <strain evidence="3">70B-A</strain>
    </source>
</reference>
<dbReference type="EMBL" id="LR130778">
    <property type="protein sequence ID" value="VDN47610.1"/>
    <property type="molecule type" value="Genomic_DNA"/>
</dbReference>
<evidence type="ECO:0000313" key="4">
    <source>
        <dbReference type="Proteomes" id="UP000279029"/>
    </source>
</evidence>
<dbReference type="NCBIfam" id="TIGR01420">
    <property type="entry name" value="pilT_fam"/>
    <property type="match status" value="1"/>
</dbReference>
<dbReference type="InterPro" id="IPR003593">
    <property type="entry name" value="AAA+_ATPase"/>
</dbReference>